<evidence type="ECO:0000259" key="1">
    <source>
        <dbReference type="PROSITE" id="PS50206"/>
    </source>
</evidence>
<proteinExistence type="predicted"/>
<evidence type="ECO:0000313" key="2">
    <source>
        <dbReference type="EMBL" id="ETW99806.1"/>
    </source>
</evidence>
<dbReference type="AlphaFoldDB" id="W4LQZ6"/>
<comment type="caution">
    <text evidence="2">The sequence shown here is derived from an EMBL/GenBank/DDBJ whole genome shotgun (WGS) entry which is preliminary data.</text>
</comment>
<dbReference type="GO" id="GO:0004792">
    <property type="term" value="F:thiosulfate-cyanide sulfurtransferase activity"/>
    <property type="evidence" value="ECO:0007669"/>
    <property type="project" value="InterPro"/>
</dbReference>
<dbReference type="HOGENOM" id="CLU_3248795_0_0_7"/>
<dbReference type="Gene3D" id="3.40.250.10">
    <property type="entry name" value="Rhodanese-like domain"/>
    <property type="match status" value="1"/>
</dbReference>
<organism evidence="2 3">
    <name type="scientific">Entotheonella factor</name>
    <dbReference type="NCBI Taxonomy" id="1429438"/>
    <lineage>
        <taxon>Bacteria</taxon>
        <taxon>Pseudomonadati</taxon>
        <taxon>Nitrospinota/Tectimicrobiota group</taxon>
        <taxon>Candidatus Tectimicrobiota</taxon>
        <taxon>Candidatus Entotheonellia</taxon>
        <taxon>Candidatus Entotheonellales</taxon>
        <taxon>Candidatus Entotheonellaceae</taxon>
        <taxon>Candidatus Entotheonella</taxon>
    </lineage>
</organism>
<protein>
    <recommendedName>
        <fullName evidence="1">Rhodanese domain-containing protein</fullName>
    </recommendedName>
</protein>
<dbReference type="InterPro" id="IPR001307">
    <property type="entry name" value="Thiosulphate_STrfase_CS"/>
</dbReference>
<sequence length="42" mass="4942">MALYLHGYDNVAMYDGSWTEWHQDEANPRDDVETMLARSPKQ</sequence>
<dbReference type="InterPro" id="IPR036873">
    <property type="entry name" value="Rhodanese-like_dom_sf"/>
</dbReference>
<dbReference type="InterPro" id="IPR001763">
    <property type="entry name" value="Rhodanese-like_dom"/>
</dbReference>
<dbReference type="PROSITE" id="PS00683">
    <property type="entry name" value="RHODANESE_2"/>
    <property type="match status" value="1"/>
</dbReference>
<name>W4LQZ6_ENTF1</name>
<dbReference type="EMBL" id="AZHW01000402">
    <property type="protein sequence ID" value="ETW99806.1"/>
    <property type="molecule type" value="Genomic_DNA"/>
</dbReference>
<dbReference type="PROSITE" id="PS50206">
    <property type="entry name" value="RHODANESE_3"/>
    <property type="match status" value="1"/>
</dbReference>
<keyword evidence="3" id="KW-1185">Reference proteome</keyword>
<dbReference type="SUPFAM" id="SSF52821">
    <property type="entry name" value="Rhodanese/Cell cycle control phosphatase"/>
    <property type="match status" value="1"/>
</dbReference>
<accession>W4LQZ6</accession>
<evidence type="ECO:0000313" key="3">
    <source>
        <dbReference type="Proteomes" id="UP000019141"/>
    </source>
</evidence>
<feature type="domain" description="Rhodanese" evidence="1">
    <location>
        <begin position="1"/>
        <end position="26"/>
    </location>
</feature>
<dbReference type="Proteomes" id="UP000019141">
    <property type="component" value="Unassembled WGS sequence"/>
</dbReference>
<reference evidence="2 3" key="1">
    <citation type="journal article" date="2014" name="Nature">
        <title>An environmental bacterial taxon with a large and distinct metabolic repertoire.</title>
        <authorList>
            <person name="Wilson M.C."/>
            <person name="Mori T."/>
            <person name="Ruckert C."/>
            <person name="Uria A.R."/>
            <person name="Helf M.J."/>
            <person name="Takada K."/>
            <person name="Gernert C."/>
            <person name="Steffens U.A."/>
            <person name="Heycke N."/>
            <person name="Schmitt S."/>
            <person name="Rinke C."/>
            <person name="Helfrich E.J."/>
            <person name="Brachmann A.O."/>
            <person name="Gurgui C."/>
            <person name="Wakimoto T."/>
            <person name="Kracht M."/>
            <person name="Crusemann M."/>
            <person name="Hentschel U."/>
            <person name="Abe I."/>
            <person name="Matsunaga S."/>
            <person name="Kalinowski J."/>
            <person name="Takeyama H."/>
            <person name="Piel J."/>
        </authorList>
    </citation>
    <scope>NUCLEOTIDE SEQUENCE [LARGE SCALE GENOMIC DNA]</scope>
    <source>
        <strain evidence="3">TSY1</strain>
    </source>
</reference>
<gene>
    <name evidence="2" type="ORF">ETSY1_13660</name>
</gene>